<dbReference type="GeneID" id="28998518"/>
<evidence type="ECO:0000313" key="2">
    <source>
        <dbReference type="Proteomes" id="UP000077315"/>
    </source>
</evidence>
<dbReference type="RefSeq" id="XP_018283608.1">
    <property type="nucleotide sequence ID" value="XM_018437612.1"/>
</dbReference>
<proteinExistence type="predicted"/>
<dbReference type="EMBL" id="KV441009">
    <property type="protein sequence ID" value="OAD65568.1"/>
    <property type="molecule type" value="Genomic_DNA"/>
</dbReference>
<reference evidence="2" key="1">
    <citation type="submission" date="2015-06" db="EMBL/GenBank/DDBJ databases">
        <title>Expansion of signal transduction pathways in fungi by whole-genome duplication.</title>
        <authorList>
            <consortium name="DOE Joint Genome Institute"/>
            <person name="Corrochano L.M."/>
            <person name="Kuo A."/>
            <person name="Marcet-Houben M."/>
            <person name="Polaino S."/>
            <person name="Salamov A."/>
            <person name="Villalobos J.M."/>
            <person name="Alvarez M.I."/>
            <person name="Avalos J."/>
            <person name="Benito E.P."/>
            <person name="Benoit I."/>
            <person name="Burger G."/>
            <person name="Camino L.P."/>
            <person name="Canovas D."/>
            <person name="Cerda-Olmedo E."/>
            <person name="Cheng J.-F."/>
            <person name="Dominguez A."/>
            <person name="Elias M."/>
            <person name="Eslava A.P."/>
            <person name="Glaser F."/>
            <person name="Grimwood J."/>
            <person name="Gutierrez G."/>
            <person name="Heitman J."/>
            <person name="Henrissat B."/>
            <person name="Iturriaga E.A."/>
            <person name="Lang B.F."/>
            <person name="Lavin J.L."/>
            <person name="Lee S."/>
            <person name="Li W."/>
            <person name="Lindquist E."/>
            <person name="Lopez-Garcia S."/>
            <person name="Luque E.M."/>
            <person name="Marcos A.T."/>
            <person name="Martin J."/>
            <person name="McCluskey K."/>
            <person name="Medina H.R."/>
            <person name="Miralles-Duran A."/>
            <person name="Miyazaki A."/>
            <person name="Munoz-Torres E."/>
            <person name="Oguiza J.A."/>
            <person name="Ohm R."/>
            <person name="Olmedo M."/>
            <person name="Orejas M."/>
            <person name="Ortiz-Castellanos L."/>
            <person name="Pisabarro A.G."/>
            <person name="Rodriguez-Romero J."/>
            <person name="Ruiz-Herrera J."/>
            <person name="Ruiz-Vazquez R."/>
            <person name="Sanz C."/>
            <person name="Schackwitz W."/>
            <person name="Schmutz J."/>
            <person name="Shahriari M."/>
            <person name="Shelest E."/>
            <person name="Silva-Franco F."/>
            <person name="Soanes D."/>
            <person name="Syed K."/>
            <person name="Tagua V.G."/>
            <person name="Talbot N.J."/>
            <person name="Thon M."/>
            <person name="De vries R.P."/>
            <person name="Wiebenga A."/>
            <person name="Yadav J.S."/>
            <person name="Braun E.L."/>
            <person name="Baker S."/>
            <person name="Garre V."/>
            <person name="Horwitz B."/>
            <person name="Torres-Martinez S."/>
            <person name="Idnurm A."/>
            <person name="Herrera-Estrella A."/>
            <person name="Gabaldon T."/>
            <person name="Grigoriev I.V."/>
        </authorList>
    </citation>
    <scope>NUCLEOTIDE SEQUENCE [LARGE SCALE GENOMIC DNA]</scope>
    <source>
        <strain evidence="2">NRRL 1555(-)</strain>
    </source>
</reference>
<sequence>MAIWISQGCIAKKYSIQLNMTIKMMNNPLSNMLYIINYHLMLPLLTCPNKNASAAITQHTLKKIIKMLSNSKLFAFEKNYDIYKYFASIWKLKLQQKKLMIRKAQDKISKGCYFFKGQNKTKKLVTQKERLDFLLALDERGFLEEF</sequence>
<evidence type="ECO:0000313" key="1">
    <source>
        <dbReference type="EMBL" id="OAD65568.1"/>
    </source>
</evidence>
<name>A0A167J9W2_PHYB8</name>
<accession>A0A167J9W2</accession>
<organism evidence="1 2">
    <name type="scientific">Phycomyces blakesleeanus (strain ATCC 8743b / DSM 1359 / FGSC 10004 / NBRC 33097 / NRRL 1555)</name>
    <dbReference type="NCBI Taxonomy" id="763407"/>
    <lineage>
        <taxon>Eukaryota</taxon>
        <taxon>Fungi</taxon>
        <taxon>Fungi incertae sedis</taxon>
        <taxon>Mucoromycota</taxon>
        <taxon>Mucoromycotina</taxon>
        <taxon>Mucoromycetes</taxon>
        <taxon>Mucorales</taxon>
        <taxon>Phycomycetaceae</taxon>
        <taxon>Phycomyces</taxon>
    </lineage>
</organism>
<keyword evidence="2" id="KW-1185">Reference proteome</keyword>
<gene>
    <name evidence="1" type="ORF">PHYBLDRAFT_175956</name>
</gene>
<dbReference type="VEuPathDB" id="FungiDB:PHYBLDRAFT_175956"/>
<dbReference type="AlphaFoldDB" id="A0A167J9W2"/>
<protein>
    <submittedName>
        <fullName evidence="1">Uncharacterized protein</fullName>
    </submittedName>
</protein>
<dbReference type="Proteomes" id="UP000077315">
    <property type="component" value="Unassembled WGS sequence"/>
</dbReference>
<dbReference type="InParanoid" id="A0A167J9W2"/>